<name>A0A517YT10_9BACT</name>
<dbReference type="GO" id="GO:0008097">
    <property type="term" value="F:5S rRNA binding"/>
    <property type="evidence" value="ECO:0007669"/>
    <property type="project" value="TreeGrafter"/>
</dbReference>
<comment type="subunit">
    <text evidence="7">Part of the 50S ribosomal subunit; part of the 5S rRNA/L5/L18/L25 subcomplex. Contacts the 5S and 23S rRNAs.</text>
</comment>
<evidence type="ECO:0000313" key="8">
    <source>
        <dbReference type="EMBL" id="QDU33360.1"/>
    </source>
</evidence>
<dbReference type="Gene3D" id="3.30.420.100">
    <property type="match status" value="1"/>
</dbReference>
<dbReference type="KEGG" id="pcor:KS4_14060"/>
<dbReference type="Pfam" id="PF00861">
    <property type="entry name" value="Ribosomal_L18p"/>
    <property type="match status" value="1"/>
</dbReference>
<keyword evidence="5 7" id="KW-0687">Ribonucleoprotein</keyword>
<dbReference type="GO" id="GO:0003735">
    <property type="term" value="F:structural constituent of ribosome"/>
    <property type="evidence" value="ECO:0007669"/>
    <property type="project" value="InterPro"/>
</dbReference>
<dbReference type="GO" id="GO:0022625">
    <property type="term" value="C:cytosolic large ribosomal subunit"/>
    <property type="evidence" value="ECO:0007669"/>
    <property type="project" value="TreeGrafter"/>
</dbReference>
<keyword evidence="3 7" id="KW-0694">RNA-binding</keyword>
<dbReference type="SUPFAM" id="SSF53137">
    <property type="entry name" value="Translational machinery components"/>
    <property type="match status" value="1"/>
</dbReference>
<dbReference type="HAMAP" id="MF_01337_B">
    <property type="entry name" value="Ribosomal_uL18_B"/>
    <property type="match status" value="1"/>
</dbReference>
<gene>
    <name evidence="7 8" type="primary">rplR</name>
    <name evidence="8" type="ORF">KS4_14060</name>
</gene>
<evidence type="ECO:0000313" key="9">
    <source>
        <dbReference type="Proteomes" id="UP000317369"/>
    </source>
</evidence>
<evidence type="ECO:0000256" key="4">
    <source>
        <dbReference type="ARBA" id="ARBA00022980"/>
    </source>
</evidence>
<keyword evidence="4 7" id="KW-0689">Ribosomal protein</keyword>
<sequence>MEKNKLKTLRRTRRKIGIRKRVIGTADHPRLSIFRSAKHTYAQIVDDLAGKTLVSTSSIAAKASNGGNVEAAKLIGKDIAEKAKAAGIEKVQFDRNGFRYHGRVKALADAAREAGLKF</sequence>
<dbReference type="InterPro" id="IPR005484">
    <property type="entry name" value="Ribosomal_uL18_bac/plant/anim"/>
</dbReference>
<keyword evidence="9" id="KW-1185">Reference proteome</keyword>
<keyword evidence="2 7" id="KW-0699">rRNA-binding</keyword>
<evidence type="ECO:0000256" key="5">
    <source>
        <dbReference type="ARBA" id="ARBA00023274"/>
    </source>
</evidence>
<comment type="similarity">
    <text evidence="1 7">Belongs to the universal ribosomal protein uL18 family.</text>
</comment>
<comment type="function">
    <text evidence="7">This is one of the proteins that bind and probably mediate the attachment of the 5S RNA into the large ribosomal subunit, where it forms part of the central protuberance.</text>
</comment>
<organism evidence="8 9">
    <name type="scientific">Poriferisphaera corsica</name>
    <dbReference type="NCBI Taxonomy" id="2528020"/>
    <lineage>
        <taxon>Bacteria</taxon>
        <taxon>Pseudomonadati</taxon>
        <taxon>Planctomycetota</taxon>
        <taxon>Phycisphaerae</taxon>
        <taxon>Phycisphaerales</taxon>
        <taxon>Phycisphaeraceae</taxon>
        <taxon>Poriferisphaera</taxon>
    </lineage>
</organism>
<evidence type="ECO:0000256" key="7">
    <source>
        <dbReference type="HAMAP-Rule" id="MF_01337"/>
    </source>
</evidence>
<dbReference type="GO" id="GO:0006412">
    <property type="term" value="P:translation"/>
    <property type="evidence" value="ECO:0007669"/>
    <property type="project" value="UniProtKB-UniRule"/>
</dbReference>
<reference evidence="8 9" key="1">
    <citation type="submission" date="2019-02" db="EMBL/GenBank/DDBJ databases">
        <title>Deep-cultivation of Planctomycetes and their phenomic and genomic characterization uncovers novel biology.</title>
        <authorList>
            <person name="Wiegand S."/>
            <person name="Jogler M."/>
            <person name="Boedeker C."/>
            <person name="Pinto D."/>
            <person name="Vollmers J."/>
            <person name="Rivas-Marin E."/>
            <person name="Kohn T."/>
            <person name="Peeters S.H."/>
            <person name="Heuer A."/>
            <person name="Rast P."/>
            <person name="Oberbeckmann S."/>
            <person name="Bunk B."/>
            <person name="Jeske O."/>
            <person name="Meyerdierks A."/>
            <person name="Storesund J.E."/>
            <person name="Kallscheuer N."/>
            <person name="Luecker S."/>
            <person name="Lage O.M."/>
            <person name="Pohl T."/>
            <person name="Merkel B.J."/>
            <person name="Hornburger P."/>
            <person name="Mueller R.-W."/>
            <person name="Bruemmer F."/>
            <person name="Labrenz M."/>
            <person name="Spormann A.M."/>
            <person name="Op den Camp H."/>
            <person name="Overmann J."/>
            <person name="Amann R."/>
            <person name="Jetten M.S.M."/>
            <person name="Mascher T."/>
            <person name="Medema M.H."/>
            <person name="Devos D.P."/>
            <person name="Kaster A.-K."/>
            <person name="Ovreas L."/>
            <person name="Rohde M."/>
            <person name="Galperin M.Y."/>
            <person name="Jogler C."/>
        </authorList>
    </citation>
    <scope>NUCLEOTIDE SEQUENCE [LARGE SCALE GENOMIC DNA]</scope>
    <source>
        <strain evidence="8 9">KS4</strain>
    </source>
</reference>
<dbReference type="Proteomes" id="UP000317369">
    <property type="component" value="Chromosome"/>
</dbReference>
<dbReference type="AlphaFoldDB" id="A0A517YT10"/>
<proteinExistence type="inferred from homology"/>
<accession>A0A517YT10</accession>
<dbReference type="FunFam" id="3.30.420.100:FF:000001">
    <property type="entry name" value="50S ribosomal protein L18"/>
    <property type="match status" value="1"/>
</dbReference>
<protein>
    <recommendedName>
        <fullName evidence="6 7">Large ribosomal subunit protein uL18</fullName>
    </recommendedName>
</protein>
<dbReference type="EMBL" id="CP036425">
    <property type="protein sequence ID" value="QDU33360.1"/>
    <property type="molecule type" value="Genomic_DNA"/>
</dbReference>
<evidence type="ECO:0000256" key="1">
    <source>
        <dbReference type="ARBA" id="ARBA00007116"/>
    </source>
</evidence>
<evidence type="ECO:0000256" key="6">
    <source>
        <dbReference type="ARBA" id="ARBA00035197"/>
    </source>
</evidence>
<dbReference type="NCBIfam" id="TIGR00060">
    <property type="entry name" value="L18_bact"/>
    <property type="match status" value="1"/>
</dbReference>
<dbReference type="PANTHER" id="PTHR12899">
    <property type="entry name" value="39S RIBOSOMAL PROTEIN L18, MITOCHONDRIAL"/>
    <property type="match status" value="1"/>
</dbReference>
<evidence type="ECO:0000256" key="3">
    <source>
        <dbReference type="ARBA" id="ARBA00022884"/>
    </source>
</evidence>
<evidence type="ECO:0000256" key="2">
    <source>
        <dbReference type="ARBA" id="ARBA00022730"/>
    </source>
</evidence>
<dbReference type="RefSeq" id="WP_145076334.1">
    <property type="nucleotide sequence ID" value="NZ_CP036425.1"/>
</dbReference>
<dbReference type="PANTHER" id="PTHR12899:SF3">
    <property type="entry name" value="LARGE RIBOSOMAL SUBUNIT PROTEIN UL18M"/>
    <property type="match status" value="1"/>
</dbReference>
<dbReference type="CDD" id="cd00432">
    <property type="entry name" value="Ribosomal_L18_L5e"/>
    <property type="match status" value="1"/>
</dbReference>
<dbReference type="InterPro" id="IPR057268">
    <property type="entry name" value="Ribosomal_L18"/>
</dbReference>
<dbReference type="OrthoDB" id="9810939at2"/>
<dbReference type="InterPro" id="IPR004389">
    <property type="entry name" value="Ribosomal_uL18_bac-type"/>
</dbReference>